<proteinExistence type="predicted"/>
<dbReference type="SUPFAM" id="SSF55486">
    <property type="entry name" value="Metalloproteases ('zincins'), catalytic domain"/>
    <property type="match status" value="1"/>
</dbReference>
<dbReference type="Gene3D" id="3.40.390.10">
    <property type="entry name" value="Collagenase (Catalytic Domain)"/>
    <property type="match status" value="1"/>
</dbReference>
<name>A0ABY6CR37_9BACT</name>
<gene>
    <name evidence="2" type="ORF">N6H18_03280</name>
</gene>
<keyword evidence="1" id="KW-1133">Transmembrane helix</keyword>
<keyword evidence="1" id="KW-0812">Transmembrane</keyword>
<keyword evidence="1" id="KW-0472">Membrane</keyword>
<evidence type="ECO:0000313" key="2">
    <source>
        <dbReference type="EMBL" id="UXP32977.1"/>
    </source>
</evidence>
<sequence>MILLQLAHETSTAIDAFRMFMITIAFLIALVLTGKINLGIRIPGVSVPMRRDRKIILKEKFPFYAKLSDENKRRFERKVDHFIYSKDFIPRQIEKVTEEMKVLIAACAVQLTMGFPNVALSYFKRILIYPDDYYSTISKKYHRGEVNPRAKAIVLSWRHFVEGYVHNTDGRNLGLHEMAHALRIENRISNNEYDFLDKDIQNKWEQLADEEIGRIRSGNSRMFRDYAGTNREEFFAVAVENFFECPQTFKNQMPELYHNLALLLRQDPLSP</sequence>
<dbReference type="InterPro" id="IPR010384">
    <property type="entry name" value="MtfA_fam"/>
</dbReference>
<dbReference type="Pfam" id="PF06167">
    <property type="entry name" value="Peptidase_M90"/>
    <property type="match status" value="1"/>
</dbReference>
<dbReference type="Gene3D" id="1.10.472.150">
    <property type="entry name" value="Glucose-regulated metallo-peptidase M90, N-terminal domain"/>
    <property type="match status" value="1"/>
</dbReference>
<dbReference type="RefSeq" id="WP_262310408.1">
    <property type="nucleotide sequence ID" value="NZ_CP106679.1"/>
</dbReference>
<evidence type="ECO:0000313" key="3">
    <source>
        <dbReference type="Proteomes" id="UP001065174"/>
    </source>
</evidence>
<dbReference type="InterPro" id="IPR024079">
    <property type="entry name" value="MetalloPept_cat_dom_sf"/>
</dbReference>
<dbReference type="PANTHER" id="PTHR30164:SF2">
    <property type="entry name" value="PROTEIN MTFA"/>
    <property type="match status" value="1"/>
</dbReference>
<protein>
    <submittedName>
        <fullName evidence="2">Zinc-dependent peptidase</fullName>
    </submittedName>
</protein>
<evidence type="ECO:0000256" key="1">
    <source>
        <dbReference type="SAM" id="Phobius"/>
    </source>
</evidence>
<organism evidence="2 3">
    <name type="scientific">Reichenbachiella agarivorans</name>
    <dbReference type="NCBI Taxonomy" id="2979464"/>
    <lineage>
        <taxon>Bacteria</taxon>
        <taxon>Pseudomonadati</taxon>
        <taxon>Bacteroidota</taxon>
        <taxon>Cytophagia</taxon>
        <taxon>Cytophagales</taxon>
        <taxon>Reichenbachiellaceae</taxon>
        <taxon>Reichenbachiella</taxon>
    </lineage>
</organism>
<feature type="transmembrane region" description="Helical" evidence="1">
    <location>
        <begin position="20"/>
        <end position="40"/>
    </location>
</feature>
<dbReference type="EMBL" id="CP106679">
    <property type="protein sequence ID" value="UXP32977.1"/>
    <property type="molecule type" value="Genomic_DNA"/>
</dbReference>
<reference evidence="2" key="1">
    <citation type="submission" date="2022-09" db="EMBL/GenBank/DDBJ databases">
        <title>Comparative genomics and taxonomic characterization of three novel marine species of genus Reichenbachiella exhibiting antioxidant and polysaccharide degradation activities.</title>
        <authorList>
            <person name="Muhammad N."/>
            <person name="Lee Y.-J."/>
            <person name="Ko J."/>
            <person name="Kim S.-G."/>
        </authorList>
    </citation>
    <scope>NUCLEOTIDE SEQUENCE</scope>
    <source>
        <strain evidence="2">BKB1-1</strain>
    </source>
</reference>
<accession>A0ABY6CR37</accession>
<keyword evidence="3" id="KW-1185">Reference proteome</keyword>
<dbReference type="Proteomes" id="UP001065174">
    <property type="component" value="Chromosome"/>
</dbReference>
<dbReference type="CDD" id="cd20170">
    <property type="entry name" value="Peptidase_M90-like"/>
    <property type="match status" value="1"/>
</dbReference>
<dbReference type="InterPro" id="IPR042252">
    <property type="entry name" value="MtfA_N"/>
</dbReference>
<dbReference type="PANTHER" id="PTHR30164">
    <property type="entry name" value="MTFA PEPTIDASE"/>
    <property type="match status" value="1"/>
</dbReference>